<evidence type="ECO:0000313" key="4">
    <source>
        <dbReference type="Proteomes" id="UP001152797"/>
    </source>
</evidence>
<proteinExistence type="predicted"/>
<evidence type="ECO:0000313" key="2">
    <source>
        <dbReference type="EMBL" id="CAI4005639.1"/>
    </source>
</evidence>
<organism evidence="2">
    <name type="scientific">Cladocopium goreaui</name>
    <dbReference type="NCBI Taxonomy" id="2562237"/>
    <lineage>
        <taxon>Eukaryota</taxon>
        <taxon>Sar</taxon>
        <taxon>Alveolata</taxon>
        <taxon>Dinophyceae</taxon>
        <taxon>Suessiales</taxon>
        <taxon>Symbiodiniaceae</taxon>
        <taxon>Cladocopium</taxon>
    </lineage>
</organism>
<name>A0A9P1DAA6_9DINO</name>
<keyword evidence="1" id="KW-0472">Membrane</keyword>
<protein>
    <submittedName>
        <fullName evidence="3">RING-type domain-containing protein</fullName>
    </submittedName>
</protein>
<reference evidence="3 4" key="2">
    <citation type="submission" date="2024-05" db="EMBL/GenBank/DDBJ databases">
        <authorList>
            <person name="Chen Y."/>
            <person name="Shah S."/>
            <person name="Dougan E. K."/>
            <person name="Thang M."/>
            <person name="Chan C."/>
        </authorList>
    </citation>
    <scope>NUCLEOTIDE SEQUENCE [LARGE SCALE GENOMIC DNA]</scope>
</reference>
<gene>
    <name evidence="2" type="ORF">C1SCF055_LOCUS31347</name>
</gene>
<comment type="caution">
    <text evidence="2">The sequence shown here is derived from an EMBL/GenBank/DDBJ whole genome shotgun (WGS) entry which is preliminary data.</text>
</comment>
<evidence type="ECO:0000313" key="3">
    <source>
        <dbReference type="EMBL" id="CAL4792951.1"/>
    </source>
</evidence>
<accession>A0A9P1DAA6</accession>
<reference evidence="2" key="1">
    <citation type="submission" date="2022-10" db="EMBL/GenBank/DDBJ databases">
        <authorList>
            <person name="Chen Y."/>
            <person name="Dougan E. K."/>
            <person name="Chan C."/>
            <person name="Rhodes N."/>
            <person name="Thang M."/>
        </authorList>
    </citation>
    <scope>NUCLEOTIDE SEQUENCE</scope>
</reference>
<feature type="transmembrane region" description="Helical" evidence="1">
    <location>
        <begin position="20"/>
        <end position="45"/>
    </location>
</feature>
<dbReference type="EMBL" id="CAMXCT020003668">
    <property type="protein sequence ID" value="CAL1159014.1"/>
    <property type="molecule type" value="Genomic_DNA"/>
</dbReference>
<evidence type="ECO:0000256" key="1">
    <source>
        <dbReference type="SAM" id="Phobius"/>
    </source>
</evidence>
<dbReference type="AlphaFoldDB" id="A0A9P1DAA6"/>
<dbReference type="EMBL" id="CAMXCT030003668">
    <property type="protein sequence ID" value="CAL4792951.1"/>
    <property type="molecule type" value="Genomic_DNA"/>
</dbReference>
<keyword evidence="1" id="KW-0812">Transmembrane</keyword>
<dbReference type="EMBL" id="CAMXCT010003668">
    <property type="protein sequence ID" value="CAI4005639.1"/>
    <property type="molecule type" value="Genomic_DNA"/>
</dbReference>
<sequence>MVTDFDKKTVGYCAAMSVASAAVSGLAAGPALLVGFAGGAGVLWLRQRMFSLQGTYNPDLEDELRQKTHEGFCVTQMGRFLEDVDLATLMPATSRPSTALVVATTPQSLALPMKLPQFFADCGILLKLERRVPGKDSSPDETVAANVQWLRVQYSKDGLAYRKVTPPFGNTRWQRLEDVRPFDLAQSLYKKKDSTYNAMTWNAYSVMEMIWTEMEQRSSENMSAKHLEQSRESRKAECPPCYQRSICT</sequence>
<keyword evidence="1" id="KW-1133">Transmembrane helix</keyword>
<dbReference type="Proteomes" id="UP001152797">
    <property type="component" value="Unassembled WGS sequence"/>
</dbReference>
<keyword evidence="4" id="KW-1185">Reference proteome</keyword>